<feature type="transmembrane region" description="Helical" evidence="1">
    <location>
        <begin position="12"/>
        <end position="40"/>
    </location>
</feature>
<keyword evidence="1" id="KW-0812">Transmembrane</keyword>
<evidence type="ECO:0000313" key="2">
    <source>
        <dbReference type="EMBL" id="MEF2254551.1"/>
    </source>
</evidence>
<proteinExistence type="predicted"/>
<reference evidence="2 3" key="1">
    <citation type="submission" date="2024-01" db="EMBL/GenBank/DDBJ databases">
        <title>the genome sequence of strain Microbacterium schleiferi NBRC 15075.</title>
        <authorList>
            <person name="Ding Y."/>
            <person name="Zhang G."/>
        </authorList>
    </citation>
    <scope>NUCLEOTIDE SEQUENCE [LARGE SCALE GENOMIC DNA]</scope>
    <source>
        <strain evidence="2 3">NBRC 15075</strain>
    </source>
</reference>
<keyword evidence="1" id="KW-1133">Transmembrane helix</keyword>
<comment type="caution">
    <text evidence="2">The sequence shown here is derived from an EMBL/GenBank/DDBJ whole genome shotgun (WGS) entry which is preliminary data.</text>
</comment>
<organism evidence="2 3">
    <name type="scientific">Microbacterium schleiferi</name>
    <dbReference type="NCBI Taxonomy" id="69362"/>
    <lineage>
        <taxon>Bacteria</taxon>
        <taxon>Bacillati</taxon>
        <taxon>Actinomycetota</taxon>
        <taxon>Actinomycetes</taxon>
        <taxon>Micrococcales</taxon>
        <taxon>Microbacteriaceae</taxon>
        <taxon>Microbacterium</taxon>
    </lineage>
</organism>
<evidence type="ECO:0000313" key="3">
    <source>
        <dbReference type="Proteomes" id="UP001351900"/>
    </source>
</evidence>
<feature type="transmembrane region" description="Helical" evidence="1">
    <location>
        <begin position="60"/>
        <end position="81"/>
    </location>
</feature>
<accession>A0ABU7V4D2</accession>
<keyword evidence="3" id="KW-1185">Reference proteome</keyword>
<keyword evidence="1" id="KW-0472">Membrane</keyword>
<sequence length="96" mass="9848">MGNRAKSIVAWAAAGVVIVVGATTLAIGVATPVAFGWFAYQPLAGDVFTPGNGGIFVSRVAIIGSAILTVGMLAAAFLTGWHFARTRPRSRDTESA</sequence>
<dbReference type="EMBL" id="JAZHOV010000003">
    <property type="protein sequence ID" value="MEF2254551.1"/>
    <property type="molecule type" value="Genomic_DNA"/>
</dbReference>
<dbReference type="Proteomes" id="UP001351900">
    <property type="component" value="Unassembled WGS sequence"/>
</dbReference>
<name>A0ABU7V4D2_9MICO</name>
<gene>
    <name evidence="2" type="ORF">V2V91_05295</name>
</gene>
<protein>
    <submittedName>
        <fullName evidence="2">Uncharacterized protein</fullName>
    </submittedName>
</protein>
<dbReference type="RefSeq" id="WP_331791081.1">
    <property type="nucleotide sequence ID" value="NZ_BAAAUO010000004.1"/>
</dbReference>
<evidence type="ECO:0000256" key="1">
    <source>
        <dbReference type="SAM" id="Phobius"/>
    </source>
</evidence>